<evidence type="ECO:0000256" key="4">
    <source>
        <dbReference type="ARBA" id="ARBA00023136"/>
    </source>
</evidence>
<dbReference type="InterPro" id="IPR051328">
    <property type="entry name" value="T7SS_ABC-Transporter"/>
</dbReference>
<protein>
    <recommendedName>
        <fullName evidence="8">YhgE/Pip domain-containing protein</fullName>
    </recommendedName>
</protein>
<sequence length="684" mass="74548">MKRGLFMHSPLLRTKKGWFALAAVAIVPLLYSGSYLSAFWNPYGHLNSLPIAIVNQDQGYHGHQEGRQVIHMLPKDLHTRIFTSGQNVHAQKLLKSGKVDMVIDIPKNFSRDLFHQHTPTISYATDPGTNYLTGILMDREAVSLTQSMVHHIQSHITHREFAGMTRLQQDSWKLHEAAATLSQKSQALKPGGITLSQDLKAVATASRQLSQNTQQLASQYHLFASNVQAYVLSQDKVNHNMNILSQKAGDFHQGILQEQQAISALASYANKLANQSTSLTSASSSLTQATTQLQGNEERQGQLLQEAITLAHKSPNNPSTQKELQQVLGRMQAHQVPIQNLSQHINQGATELTHNLQAFTQASSQLAASTQVLDQHAASLTASSSAFDTSIIELQQASAQITEAAQKIDSGAQQLTEPLASLAQGQNTASRSLGNLSSHLTQYTNSVNLITQPLSLFSSHLTQLSKDLGKAKNPLSVLASPLKTHHMNVGPQGNYGTGLSPYFVGLSLWVGALVVTVLVPGGKKDGLKTRQWLSLGLSAAQFLVLTAGILILLPLHPTHLVVFWLVLAAISLSWWAIMRFLVEKFGDGGRLLAIVLLVVQLSGSAGTYPIALSPRFFALIHPYLPMTWAIHVMRYALSGSYQSVLVPDLIRLLATALVCWLLTQFLPARLAFDAPSLESPKTLS</sequence>
<evidence type="ECO:0000256" key="2">
    <source>
        <dbReference type="ARBA" id="ARBA00022692"/>
    </source>
</evidence>
<evidence type="ECO:0008006" key="8">
    <source>
        <dbReference type="Google" id="ProtNLM"/>
    </source>
</evidence>
<gene>
    <name evidence="6" type="ORF">C7B43_04870</name>
</gene>
<dbReference type="PANTHER" id="PTHR43077">
    <property type="entry name" value="TRANSPORT PERMEASE YVFS-RELATED"/>
    <property type="match status" value="1"/>
</dbReference>
<feature type="transmembrane region" description="Helical" evidence="5">
    <location>
        <begin position="561"/>
        <end position="582"/>
    </location>
</feature>
<evidence type="ECO:0000313" key="7">
    <source>
        <dbReference type="Proteomes" id="UP000242699"/>
    </source>
</evidence>
<dbReference type="Proteomes" id="UP000242699">
    <property type="component" value="Unassembled WGS sequence"/>
</dbReference>
<dbReference type="GO" id="GO:0140359">
    <property type="term" value="F:ABC-type transporter activity"/>
    <property type="evidence" value="ECO:0007669"/>
    <property type="project" value="InterPro"/>
</dbReference>
<dbReference type="PANTHER" id="PTHR43077:SF5">
    <property type="entry name" value="PHAGE INFECTION PROTEIN"/>
    <property type="match status" value="1"/>
</dbReference>
<keyword evidence="3 5" id="KW-1133">Transmembrane helix</keyword>
<dbReference type="InterPro" id="IPR017501">
    <property type="entry name" value="Phage_infect_YhgE_C"/>
</dbReference>
<comment type="subcellular location">
    <subcellularLocation>
        <location evidence="1">Membrane</location>
        <topology evidence="1">Multi-pass membrane protein</topology>
    </subcellularLocation>
</comment>
<organism evidence="6 7">
    <name type="scientific">Sulfobacillus benefaciens</name>
    <dbReference type="NCBI Taxonomy" id="453960"/>
    <lineage>
        <taxon>Bacteria</taxon>
        <taxon>Bacillati</taxon>
        <taxon>Bacillota</taxon>
        <taxon>Clostridia</taxon>
        <taxon>Eubacteriales</taxon>
        <taxon>Clostridiales Family XVII. Incertae Sedis</taxon>
        <taxon>Sulfobacillus</taxon>
    </lineage>
</organism>
<evidence type="ECO:0000256" key="5">
    <source>
        <dbReference type="SAM" id="Phobius"/>
    </source>
</evidence>
<dbReference type="NCBIfam" id="TIGR03062">
    <property type="entry name" value="pip_yhgE_Cterm"/>
    <property type="match status" value="1"/>
</dbReference>
<proteinExistence type="predicted"/>
<keyword evidence="2 5" id="KW-0812">Transmembrane</keyword>
<reference evidence="6 7" key="1">
    <citation type="journal article" date="2014" name="BMC Genomics">
        <title>Comparison of environmental and isolate Sulfobacillus genomes reveals diverse carbon, sulfur, nitrogen, and hydrogen metabolisms.</title>
        <authorList>
            <person name="Justice N.B."/>
            <person name="Norman A."/>
            <person name="Brown C.T."/>
            <person name="Singh A."/>
            <person name="Thomas B.C."/>
            <person name="Banfield J.F."/>
        </authorList>
    </citation>
    <scope>NUCLEOTIDE SEQUENCE [LARGE SCALE GENOMIC DNA]</scope>
    <source>
        <strain evidence="6">AMDSBA1</strain>
    </source>
</reference>
<feature type="transmembrane region" description="Helical" evidence="5">
    <location>
        <begin position="649"/>
        <end position="672"/>
    </location>
</feature>
<dbReference type="GO" id="GO:0016020">
    <property type="term" value="C:membrane"/>
    <property type="evidence" value="ECO:0007669"/>
    <property type="project" value="UniProtKB-SubCell"/>
</dbReference>
<dbReference type="Gene3D" id="3.40.1710.10">
    <property type="entry name" value="abc type-2 transporter like domain"/>
    <property type="match status" value="1"/>
</dbReference>
<name>A0A2T2X8G7_9FIRM</name>
<evidence type="ECO:0000256" key="1">
    <source>
        <dbReference type="ARBA" id="ARBA00004141"/>
    </source>
</evidence>
<dbReference type="EMBL" id="PXYT01000007">
    <property type="protein sequence ID" value="PSR30804.1"/>
    <property type="molecule type" value="Genomic_DNA"/>
</dbReference>
<feature type="transmembrane region" description="Helical" evidence="5">
    <location>
        <begin position="591"/>
        <end position="610"/>
    </location>
</feature>
<feature type="transmembrane region" description="Helical" evidence="5">
    <location>
        <begin position="616"/>
        <end position="637"/>
    </location>
</feature>
<evidence type="ECO:0000313" key="6">
    <source>
        <dbReference type="EMBL" id="PSR30804.1"/>
    </source>
</evidence>
<dbReference type="AlphaFoldDB" id="A0A2T2X8G7"/>
<dbReference type="NCBIfam" id="TIGR03061">
    <property type="entry name" value="pip_yhgE_Nterm"/>
    <property type="match status" value="1"/>
</dbReference>
<dbReference type="InterPro" id="IPR017500">
    <property type="entry name" value="Phage_infect_YhgE_N"/>
</dbReference>
<evidence type="ECO:0000256" key="3">
    <source>
        <dbReference type="ARBA" id="ARBA00022989"/>
    </source>
</evidence>
<accession>A0A2T2X8G7</accession>
<dbReference type="Gene3D" id="1.10.287.950">
    <property type="entry name" value="Methyl-accepting chemotaxis protein"/>
    <property type="match status" value="1"/>
</dbReference>
<feature type="transmembrane region" description="Helical" evidence="5">
    <location>
        <begin position="532"/>
        <end position="555"/>
    </location>
</feature>
<comment type="caution">
    <text evidence="6">The sequence shown here is derived from an EMBL/GenBank/DDBJ whole genome shotgun (WGS) entry which is preliminary data.</text>
</comment>
<feature type="transmembrane region" description="Helical" evidence="5">
    <location>
        <begin position="502"/>
        <end position="520"/>
    </location>
</feature>
<keyword evidence="4 5" id="KW-0472">Membrane</keyword>